<proteinExistence type="predicted"/>
<dbReference type="Proteomes" id="UP001208570">
    <property type="component" value="Unassembled WGS sequence"/>
</dbReference>
<dbReference type="EMBL" id="JAODUP010000018">
    <property type="protein sequence ID" value="KAK2168300.1"/>
    <property type="molecule type" value="Genomic_DNA"/>
</dbReference>
<dbReference type="InterPro" id="IPR038765">
    <property type="entry name" value="Papain-like_cys_pep_sf"/>
</dbReference>
<evidence type="ECO:0000259" key="2">
    <source>
        <dbReference type="Pfam" id="PF23265"/>
    </source>
</evidence>
<accession>A0AAD9KCR8</accession>
<gene>
    <name evidence="3" type="ORF">LSH36_18g05062</name>
</gene>
<feature type="domain" description="Transglutaminase-like" evidence="1">
    <location>
        <begin position="69"/>
        <end position="181"/>
    </location>
</feature>
<organism evidence="3 4">
    <name type="scientific">Paralvinella palmiformis</name>
    <dbReference type="NCBI Taxonomy" id="53620"/>
    <lineage>
        <taxon>Eukaryota</taxon>
        <taxon>Metazoa</taxon>
        <taxon>Spiralia</taxon>
        <taxon>Lophotrochozoa</taxon>
        <taxon>Annelida</taxon>
        <taxon>Polychaeta</taxon>
        <taxon>Sedentaria</taxon>
        <taxon>Canalipalpata</taxon>
        <taxon>Terebellida</taxon>
        <taxon>Terebelliformia</taxon>
        <taxon>Alvinellidae</taxon>
        <taxon>Paralvinella</taxon>
    </lineage>
</organism>
<evidence type="ECO:0000313" key="3">
    <source>
        <dbReference type="EMBL" id="KAK2168300.1"/>
    </source>
</evidence>
<evidence type="ECO:0000313" key="4">
    <source>
        <dbReference type="Proteomes" id="UP001208570"/>
    </source>
</evidence>
<dbReference type="Pfam" id="PF23265">
    <property type="entry name" value="Ig-like_KY"/>
    <property type="match status" value="1"/>
</dbReference>
<evidence type="ECO:0000259" key="1">
    <source>
        <dbReference type="Pfam" id="PF01841"/>
    </source>
</evidence>
<name>A0AAD9KCR8_9ANNE</name>
<dbReference type="InterPro" id="IPR056564">
    <property type="entry name" value="Ig-like_KY"/>
</dbReference>
<dbReference type="PANTHER" id="PTHR47020">
    <property type="entry name" value="HILLARIN"/>
    <property type="match status" value="1"/>
</dbReference>
<dbReference type="Gene3D" id="3.10.620.30">
    <property type="match status" value="1"/>
</dbReference>
<reference evidence="3" key="1">
    <citation type="journal article" date="2023" name="Mol. Biol. Evol.">
        <title>Third-Generation Sequencing Reveals the Adaptive Role of the Epigenome in Three Deep-Sea Polychaetes.</title>
        <authorList>
            <person name="Perez M."/>
            <person name="Aroh O."/>
            <person name="Sun Y."/>
            <person name="Lan Y."/>
            <person name="Juniper S.K."/>
            <person name="Young C.R."/>
            <person name="Angers B."/>
            <person name="Qian P.Y."/>
        </authorList>
    </citation>
    <scope>NUCLEOTIDE SEQUENCE</scope>
    <source>
        <strain evidence="3">P08H-3</strain>
    </source>
</reference>
<dbReference type="Pfam" id="PF01841">
    <property type="entry name" value="Transglut_core"/>
    <property type="match status" value="1"/>
</dbReference>
<evidence type="ECO:0008006" key="5">
    <source>
        <dbReference type="Google" id="ProtNLM"/>
    </source>
</evidence>
<feature type="domain" description="KY-like immunoglobulin-like" evidence="2">
    <location>
        <begin position="257"/>
        <end position="387"/>
    </location>
</feature>
<dbReference type="SUPFAM" id="SSF54001">
    <property type="entry name" value="Cysteine proteinases"/>
    <property type="match status" value="1"/>
</dbReference>
<comment type="caution">
    <text evidence="3">The sequence shown here is derived from an EMBL/GenBank/DDBJ whole genome shotgun (WGS) entry which is preliminary data.</text>
</comment>
<dbReference type="InterPro" id="IPR002931">
    <property type="entry name" value="Transglutaminase-like"/>
</dbReference>
<dbReference type="InterPro" id="IPR053041">
    <property type="entry name" value="Transglut-like_Superfamily_Mod"/>
</dbReference>
<protein>
    <recommendedName>
        <fullName evidence="5">Transglutaminase-like domain-containing protein</fullName>
    </recommendedName>
</protein>
<sequence length="439" mass="49921">MGCCTSCSRQHDVFYPIVYVPLAELDLPLPRPPSCRRKDIFKPNNYAHIRKHVSKPIPDRVLYGNFNTLASYLSKSTDEDIGRLWSIYQWIAMLDVDILLAKSSRMAETDSPVELARKASEDGRSHAKLFAALARSLGFPCLMITGVTKNINYQLGEAVDRVGMIAEWNAVYVDGDWRLVDTFWGSRSITGRRLPDWTVVCANGDVITVEEKCSDGKVKQDLNDFFFLTDPDMLVGTHLPDDGRWQLLPENVPEIHFLSRVYLRERYYQMACAVVSEHGMDVVLRPENGEQIIEFQLPKARSNAFDFMYLLFKNPGSCGDTKNACLRGTVFTEVKSNLLSYTVKFPIQGRFRFDVFGVDVKEHDSFDLIASYLIEVHSPYTNFEVLPDSPPIGWGPGLETERHGLEPITHHNSVINSTEGHLEIRFVLVIHHIRGSWCK</sequence>
<dbReference type="PANTHER" id="PTHR47020:SF1">
    <property type="entry name" value="HILLARIN"/>
    <property type="match status" value="1"/>
</dbReference>
<keyword evidence="4" id="KW-1185">Reference proteome</keyword>
<dbReference type="AlphaFoldDB" id="A0AAD9KCR8"/>